<feature type="domain" description="PAC" evidence="4">
    <location>
        <begin position="722"/>
        <end position="778"/>
    </location>
</feature>
<accession>A0A1G8XS27</accession>
<dbReference type="PANTHER" id="PTHR44757:SF2">
    <property type="entry name" value="BIOFILM ARCHITECTURE MAINTENANCE PROTEIN MBAA"/>
    <property type="match status" value="1"/>
</dbReference>
<sequence>MSQLDDASSHALFRSLVERMGDIVWSVRADDLSLEYLSPSAERIFGIPLHAFSDDSALWLARVHPDDRDAVAASHEKLLAQGNVERCYRVVRPNGSHVWLQDSAWTMVGDHGRLIRLFGVAKDVTEQRDAECRMRERLRLLEQLKARTSDAVFIVDVDADGRFRYRESNPAHQHNTGLKSTDIVGRTPHEIVDPAQADWMVAHYRQCVEKGEPIEYEEQLQLPGGLRDWHTLLVPLHDASGRIVEIVGMGRDVTAVRDSERRLWASWQELDRLLEANPAVLYSCRPTPELVPTYISPNLHRMLGYQRSEHLGKAIWLTELVHPEDRDDARQEVERLLREGGAIGLRYRIRHADGHYLWVHGEKRLLHDDRGRPEQVVGAMLDISEQHDMESRLAKLGDQLPGFIYQYRLNAKGEGSFPYASHRSREIYGADPEELRESDARAFHAIHADDLQRVVDTIAESAQTLSPWQCEYRVNPDGHQRWVRGMATPERLEDGSVLWHGFICDITEKKQTQLELQASEQRFRRIAETISDVLCLHNADGDMQYRFVSPSATRVLGHSPDELQGRALFDFVHPGDVARLLDRVHHRYLEGEAEPGIEYRFRHRDGHYLWLHTQVMPVYDHERRLIALQTLSRDVTEQRQALQTLESLAERQHRILEAAGEGIYGVDREGRITFMNTAASRLLGWTLQQTQGKNSHELFHHTRRDGTDYPLAECPIFKAMSHGRQWRVTQDCFWHRSGKIFPVELVASPLIEDGEIAGCVVVFKDITERLEAQHQLERLSTIDELTGAPNRRYFLRRFHEELQRLSRSATTASLLMFDIDHFKRINDRWGHAAGDEVLKRLVAVCRDKLRSQDLLGRLGGEEFAILLPETDIEGAMAFAERLRRACESMRVAVNREMLRVTVSLGMTQLGPEDTPESGLERADKALYEAKRSGRNRSRVAGDDDPDGVMGRTRADL</sequence>
<dbReference type="CDD" id="cd00130">
    <property type="entry name" value="PAS"/>
    <property type="match status" value="6"/>
</dbReference>
<dbReference type="InterPro" id="IPR043128">
    <property type="entry name" value="Rev_trsase/Diguanyl_cyclase"/>
</dbReference>
<dbReference type="SMART" id="SM00086">
    <property type="entry name" value="PAC"/>
    <property type="match status" value="6"/>
</dbReference>
<dbReference type="NCBIfam" id="TIGR00254">
    <property type="entry name" value="GGDEF"/>
    <property type="match status" value="1"/>
</dbReference>
<dbReference type="FunFam" id="3.30.70.270:FF:000001">
    <property type="entry name" value="Diguanylate cyclase domain protein"/>
    <property type="match status" value="1"/>
</dbReference>
<feature type="domain" description="PAS" evidence="3">
    <location>
        <begin position="648"/>
        <end position="700"/>
    </location>
</feature>
<dbReference type="GO" id="GO:0006355">
    <property type="term" value="P:regulation of DNA-templated transcription"/>
    <property type="evidence" value="ECO:0007669"/>
    <property type="project" value="InterPro"/>
</dbReference>
<name>A0A1G8XS27_9GAMM</name>
<feature type="domain" description="PAC" evidence="4">
    <location>
        <begin position="214"/>
        <end position="265"/>
    </location>
</feature>
<organism evidence="6 7">
    <name type="scientific">Billgrantia gudaonensis</name>
    <dbReference type="NCBI Taxonomy" id="376427"/>
    <lineage>
        <taxon>Bacteria</taxon>
        <taxon>Pseudomonadati</taxon>
        <taxon>Pseudomonadota</taxon>
        <taxon>Gammaproteobacteria</taxon>
        <taxon>Oceanospirillales</taxon>
        <taxon>Halomonadaceae</taxon>
        <taxon>Billgrantia</taxon>
    </lineage>
</organism>
<dbReference type="EMBL" id="FNES01000009">
    <property type="protein sequence ID" value="SDJ93358.1"/>
    <property type="molecule type" value="Genomic_DNA"/>
</dbReference>
<dbReference type="PROSITE" id="PS50887">
    <property type="entry name" value="GGDEF"/>
    <property type="match status" value="1"/>
</dbReference>
<dbReference type="SUPFAM" id="SSF55073">
    <property type="entry name" value="Nucleotide cyclase"/>
    <property type="match status" value="1"/>
</dbReference>
<dbReference type="Pfam" id="PF08448">
    <property type="entry name" value="PAS_4"/>
    <property type="match status" value="1"/>
</dbReference>
<dbReference type="GO" id="GO:0003824">
    <property type="term" value="F:catalytic activity"/>
    <property type="evidence" value="ECO:0007669"/>
    <property type="project" value="UniProtKB-ARBA"/>
</dbReference>
<gene>
    <name evidence="6" type="ORF">SAMN04487954_109130</name>
</gene>
<dbReference type="OrthoDB" id="5296913at2"/>
<evidence type="ECO:0000259" key="3">
    <source>
        <dbReference type="PROSITE" id="PS50112"/>
    </source>
</evidence>
<dbReference type="InterPro" id="IPR013656">
    <property type="entry name" value="PAS_4"/>
</dbReference>
<feature type="domain" description="PAC" evidence="4">
    <location>
        <begin position="595"/>
        <end position="647"/>
    </location>
</feature>
<keyword evidence="7" id="KW-1185">Reference proteome</keyword>
<dbReference type="InterPro" id="IPR052155">
    <property type="entry name" value="Biofilm_reg_signaling"/>
</dbReference>
<dbReference type="InterPro" id="IPR013655">
    <property type="entry name" value="PAS_fold_3"/>
</dbReference>
<evidence type="ECO:0000259" key="5">
    <source>
        <dbReference type="PROSITE" id="PS50887"/>
    </source>
</evidence>
<dbReference type="STRING" id="376427.SAMN04487954_109130"/>
<dbReference type="InterPro" id="IPR035965">
    <property type="entry name" value="PAS-like_dom_sf"/>
</dbReference>
<dbReference type="InterPro" id="IPR000700">
    <property type="entry name" value="PAS-assoc_C"/>
</dbReference>
<evidence type="ECO:0000256" key="1">
    <source>
        <dbReference type="ARBA" id="ARBA00001946"/>
    </source>
</evidence>
<evidence type="ECO:0000313" key="7">
    <source>
        <dbReference type="Proteomes" id="UP000198525"/>
    </source>
</evidence>
<evidence type="ECO:0000259" key="4">
    <source>
        <dbReference type="PROSITE" id="PS50113"/>
    </source>
</evidence>
<dbReference type="Pfam" id="PF08447">
    <property type="entry name" value="PAS_3"/>
    <property type="match status" value="4"/>
</dbReference>
<dbReference type="PANTHER" id="PTHR44757">
    <property type="entry name" value="DIGUANYLATE CYCLASE DGCP"/>
    <property type="match status" value="1"/>
</dbReference>
<feature type="domain" description="GGDEF" evidence="5">
    <location>
        <begin position="810"/>
        <end position="942"/>
    </location>
</feature>
<evidence type="ECO:0000313" key="6">
    <source>
        <dbReference type="EMBL" id="SDJ93358.1"/>
    </source>
</evidence>
<dbReference type="AlphaFoldDB" id="A0A1G8XS27"/>
<dbReference type="SMART" id="SM00267">
    <property type="entry name" value="GGDEF"/>
    <property type="match status" value="1"/>
</dbReference>
<feature type="region of interest" description="Disordered" evidence="2">
    <location>
        <begin position="908"/>
        <end position="956"/>
    </location>
</feature>
<dbReference type="PROSITE" id="PS50112">
    <property type="entry name" value="PAS"/>
    <property type="match status" value="5"/>
</dbReference>
<dbReference type="CDD" id="cd01949">
    <property type="entry name" value="GGDEF"/>
    <property type="match status" value="1"/>
</dbReference>
<dbReference type="Proteomes" id="UP000198525">
    <property type="component" value="Unassembled WGS sequence"/>
</dbReference>
<feature type="domain" description="PAS" evidence="3">
    <location>
        <begin position="293"/>
        <end position="340"/>
    </location>
</feature>
<reference evidence="6 7" key="1">
    <citation type="submission" date="2016-10" db="EMBL/GenBank/DDBJ databases">
        <authorList>
            <person name="de Groot N.N."/>
        </authorList>
    </citation>
    <scope>NUCLEOTIDE SEQUENCE [LARGE SCALE GENOMIC DNA]</scope>
    <source>
        <strain evidence="6 7">CGMCC 1.6133</strain>
    </source>
</reference>
<feature type="domain" description="PAC" evidence="4">
    <location>
        <begin position="343"/>
        <end position="395"/>
    </location>
</feature>
<dbReference type="InterPro" id="IPR013767">
    <property type="entry name" value="PAS_fold"/>
</dbReference>
<dbReference type="InterPro" id="IPR000014">
    <property type="entry name" value="PAS"/>
</dbReference>
<protein>
    <submittedName>
        <fullName evidence="6">PAS domain S-box-containing protein/diguanylate cyclase (GGDEF) domain-containing protein</fullName>
    </submittedName>
</protein>
<proteinExistence type="predicted"/>
<feature type="compositionally biased region" description="Basic and acidic residues" evidence="2">
    <location>
        <begin position="918"/>
        <end position="931"/>
    </location>
</feature>
<dbReference type="InterPro" id="IPR000160">
    <property type="entry name" value="GGDEF_dom"/>
</dbReference>
<evidence type="ECO:0000256" key="2">
    <source>
        <dbReference type="SAM" id="MobiDB-lite"/>
    </source>
</evidence>
<dbReference type="PROSITE" id="PS50113">
    <property type="entry name" value="PAC"/>
    <property type="match status" value="6"/>
</dbReference>
<feature type="domain" description="PAC" evidence="4">
    <location>
        <begin position="84"/>
        <end position="136"/>
    </location>
</feature>
<dbReference type="Pfam" id="PF00990">
    <property type="entry name" value="GGDEF"/>
    <property type="match status" value="1"/>
</dbReference>
<dbReference type="Pfam" id="PF00989">
    <property type="entry name" value="PAS"/>
    <property type="match status" value="1"/>
</dbReference>
<dbReference type="Gene3D" id="3.30.450.20">
    <property type="entry name" value="PAS domain"/>
    <property type="match status" value="6"/>
</dbReference>
<feature type="domain" description="PAS" evidence="3">
    <location>
        <begin position="519"/>
        <end position="592"/>
    </location>
</feature>
<feature type="domain" description="PAS" evidence="3">
    <location>
        <begin position="9"/>
        <end position="82"/>
    </location>
</feature>
<dbReference type="InterPro" id="IPR029787">
    <property type="entry name" value="Nucleotide_cyclase"/>
</dbReference>
<dbReference type="SUPFAM" id="SSF55785">
    <property type="entry name" value="PYP-like sensor domain (PAS domain)"/>
    <property type="match status" value="6"/>
</dbReference>
<dbReference type="NCBIfam" id="TIGR00229">
    <property type="entry name" value="sensory_box"/>
    <property type="match status" value="6"/>
</dbReference>
<dbReference type="Gene3D" id="3.30.70.270">
    <property type="match status" value="1"/>
</dbReference>
<dbReference type="InterPro" id="IPR001610">
    <property type="entry name" value="PAC"/>
</dbReference>
<comment type="cofactor">
    <cofactor evidence="1">
        <name>Mg(2+)</name>
        <dbReference type="ChEBI" id="CHEBI:18420"/>
    </cofactor>
</comment>
<feature type="domain" description="PAC" evidence="4">
    <location>
        <begin position="466"/>
        <end position="518"/>
    </location>
</feature>
<dbReference type="RefSeq" id="WP_089686504.1">
    <property type="nucleotide sequence ID" value="NZ_FNES01000009.1"/>
</dbReference>
<dbReference type="SMART" id="SM00091">
    <property type="entry name" value="PAS"/>
    <property type="match status" value="6"/>
</dbReference>
<feature type="domain" description="PAS" evidence="3">
    <location>
        <begin position="137"/>
        <end position="211"/>
    </location>
</feature>